<dbReference type="PROSITE" id="PS50890">
    <property type="entry name" value="PUA"/>
    <property type="match status" value="1"/>
</dbReference>
<dbReference type="InterPro" id="IPR036974">
    <property type="entry name" value="PUA_sf"/>
</dbReference>
<feature type="binding site" evidence="8">
    <location>
        <position position="48"/>
    </location>
    <ligand>
        <name>substrate</name>
    </ligand>
</feature>
<name>A0A1I3VE44_9BACL</name>
<dbReference type="PANTHER" id="PTHR43654">
    <property type="entry name" value="GLUTAMATE 5-KINASE"/>
    <property type="match status" value="1"/>
</dbReference>
<dbReference type="PIRSF" id="PIRSF000729">
    <property type="entry name" value="GK"/>
    <property type="match status" value="1"/>
</dbReference>
<dbReference type="InterPro" id="IPR019797">
    <property type="entry name" value="Glutamate_5-kinase_CS"/>
</dbReference>
<evidence type="ECO:0000256" key="7">
    <source>
        <dbReference type="ARBA" id="ARBA00022840"/>
    </source>
</evidence>
<dbReference type="GO" id="GO:0005524">
    <property type="term" value="F:ATP binding"/>
    <property type="evidence" value="ECO:0007669"/>
    <property type="project" value="UniProtKB-KW"/>
</dbReference>
<dbReference type="InterPro" id="IPR001057">
    <property type="entry name" value="Glu/AcGlu_kinase"/>
</dbReference>
<dbReference type="InterPro" id="IPR036393">
    <property type="entry name" value="AceGlu_kinase-like_sf"/>
</dbReference>
<gene>
    <name evidence="8" type="primary">proB</name>
    <name evidence="10" type="ORF">SAMN05421852_1453</name>
</gene>
<evidence type="ECO:0000256" key="8">
    <source>
        <dbReference type="HAMAP-Rule" id="MF_00456"/>
    </source>
</evidence>
<dbReference type="PRINTS" id="PR00474">
    <property type="entry name" value="GLU5KINASE"/>
</dbReference>
<feature type="binding site" evidence="8">
    <location>
        <position position="7"/>
    </location>
    <ligand>
        <name>ATP</name>
        <dbReference type="ChEBI" id="CHEBI:30616"/>
    </ligand>
</feature>
<dbReference type="InterPro" id="IPR005715">
    <property type="entry name" value="Glu_5kinase/COase_Synthase"/>
</dbReference>
<proteinExistence type="inferred from homology"/>
<dbReference type="PROSITE" id="PS00902">
    <property type="entry name" value="GLUTAMATE_5_KINASE"/>
    <property type="match status" value="1"/>
</dbReference>
<dbReference type="PANTHER" id="PTHR43654:SF1">
    <property type="entry name" value="ISOPENTENYL PHOSPHATE KINASE"/>
    <property type="match status" value="1"/>
</dbReference>
<comment type="catalytic activity">
    <reaction evidence="8">
        <text>L-glutamate + ATP = L-glutamyl 5-phosphate + ADP</text>
        <dbReference type="Rhea" id="RHEA:14877"/>
        <dbReference type="ChEBI" id="CHEBI:29985"/>
        <dbReference type="ChEBI" id="CHEBI:30616"/>
        <dbReference type="ChEBI" id="CHEBI:58274"/>
        <dbReference type="ChEBI" id="CHEBI:456216"/>
        <dbReference type="EC" id="2.7.2.11"/>
    </reaction>
</comment>
<dbReference type="CDD" id="cd04242">
    <property type="entry name" value="AAK_G5K_ProB"/>
    <property type="match status" value="1"/>
</dbReference>
<dbReference type="InterPro" id="IPR002478">
    <property type="entry name" value="PUA"/>
</dbReference>
<keyword evidence="2 8" id="KW-0028">Amino-acid biosynthesis</keyword>
<dbReference type="UniPathway" id="UPA00098">
    <property type="reaction ID" value="UER00359"/>
</dbReference>
<sequence length="373" mass="41038">MKRIVVKIGSSSLIAADGSLCQKKIDSFVEQISSLQSSGKYQIALVSSGAIAAGLGILGWSRHHITMPEKQAAAAVGQGLLTDMYQKLFARQNILTAQILLNRSDIEDRRRFIHIRNTMETLLRNGILPIVNENDSVTVEEIRFGDNDTLSSLVALIIEADLLILLTDIDGLYTGHPHKDPTAKRIPEVWKITPEIEKLAGNPGSPVGTGGMRTKLIAARMATHSGIDVVIASSSEKDVLKRIMNGEKIGTRFYAQQRMPSKKSWIAYGSKAEGRLYIDSGAINALTHQRRSLLIAGIIEVEGDFDEGAIVEIRSPSNQMVGKGVVSFSAQDLRLLLKRKQQGEKLHNYHEVIHRDSLVILVLDENANYINQS</sequence>
<dbReference type="InterPro" id="IPR011529">
    <property type="entry name" value="Glu_5kinase"/>
</dbReference>
<dbReference type="Pfam" id="PF00696">
    <property type="entry name" value="AA_kinase"/>
    <property type="match status" value="1"/>
</dbReference>
<feature type="domain" description="PUA" evidence="9">
    <location>
        <begin position="274"/>
        <end position="353"/>
    </location>
</feature>
<feature type="binding site" evidence="8">
    <location>
        <position position="135"/>
    </location>
    <ligand>
        <name>substrate</name>
    </ligand>
</feature>
<dbReference type="Gene3D" id="2.30.130.10">
    <property type="entry name" value="PUA domain"/>
    <property type="match status" value="1"/>
</dbReference>
<keyword evidence="1 8" id="KW-0963">Cytoplasm</keyword>
<evidence type="ECO:0000313" key="11">
    <source>
        <dbReference type="Proteomes" id="UP000199545"/>
    </source>
</evidence>
<dbReference type="EC" id="2.7.2.11" evidence="8"/>
<protein>
    <recommendedName>
        <fullName evidence="8">Glutamate 5-kinase</fullName>
        <ecNumber evidence="8">2.7.2.11</ecNumber>
    </recommendedName>
    <alternativeName>
        <fullName evidence="8">Gamma-glutamyl kinase</fullName>
        <shortName evidence="8">GK</shortName>
    </alternativeName>
</protein>
<dbReference type="GO" id="GO:0005829">
    <property type="term" value="C:cytosol"/>
    <property type="evidence" value="ECO:0007669"/>
    <property type="project" value="TreeGrafter"/>
</dbReference>
<dbReference type="EMBL" id="FORR01000045">
    <property type="protein sequence ID" value="SFJ93452.1"/>
    <property type="molecule type" value="Genomic_DNA"/>
</dbReference>
<keyword evidence="4 8" id="KW-0808">Transferase</keyword>
<evidence type="ECO:0000256" key="3">
    <source>
        <dbReference type="ARBA" id="ARBA00022650"/>
    </source>
</evidence>
<dbReference type="RefSeq" id="WP_245739939.1">
    <property type="nucleotide sequence ID" value="NZ_FORR01000045.1"/>
</dbReference>
<dbReference type="SUPFAM" id="SSF53633">
    <property type="entry name" value="Carbamate kinase-like"/>
    <property type="match status" value="1"/>
</dbReference>
<keyword evidence="5 8" id="KW-0547">Nucleotide-binding</keyword>
<dbReference type="InterPro" id="IPR001048">
    <property type="entry name" value="Asp/Glu/Uridylate_kinase"/>
</dbReference>
<dbReference type="GO" id="GO:0055129">
    <property type="term" value="P:L-proline biosynthetic process"/>
    <property type="evidence" value="ECO:0007669"/>
    <property type="project" value="UniProtKB-UniRule"/>
</dbReference>
<dbReference type="GO" id="GO:0003723">
    <property type="term" value="F:RNA binding"/>
    <property type="evidence" value="ECO:0007669"/>
    <property type="project" value="InterPro"/>
</dbReference>
<dbReference type="SUPFAM" id="SSF88697">
    <property type="entry name" value="PUA domain-like"/>
    <property type="match status" value="1"/>
</dbReference>
<dbReference type="InterPro" id="IPR015947">
    <property type="entry name" value="PUA-like_sf"/>
</dbReference>
<organism evidence="10 11">
    <name type="scientific">Thermoflavimicrobium dichotomicum</name>
    <dbReference type="NCBI Taxonomy" id="46223"/>
    <lineage>
        <taxon>Bacteria</taxon>
        <taxon>Bacillati</taxon>
        <taxon>Bacillota</taxon>
        <taxon>Bacilli</taxon>
        <taxon>Bacillales</taxon>
        <taxon>Thermoactinomycetaceae</taxon>
        <taxon>Thermoflavimicrobium</taxon>
    </lineage>
</organism>
<dbReference type="GO" id="GO:0004349">
    <property type="term" value="F:glutamate 5-kinase activity"/>
    <property type="evidence" value="ECO:0007669"/>
    <property type="project" value="UniProtKB-UniRule"/>
</dbReference>
<dbReference type="NCBIfam" id="TIGR01027">
    <property type="entry name" value="proB"/>
    <property type="match status" value="1"/>
</dbReference>
<keyword evidence="6 8" id="KW-0418">Kinase</keyword>
<dbReference type="HAMAP" id="MF_00456">
    <property type="entry name" value="ProB"/>
    <property type="match status" value="1"/>
</dbReference>
<keyword evidence="7 8" id="KW-0067">ATP-binding</keyword>
<keyword evidence="11" id="KW-1185">Reference proteome</keyword>
<evidence type="ECO:0000259" key="9">
    <source>
        <dbReference type="SMART" id="SM00359"/>
    </source>
</evidence>
<comment type="pathway">
    <text evidence="8">Amino-acid biosynthesis; L-proline biosynthesis; L-glutamate 5-semialdehyde from L-glutamate: step 1/2.</text>
</comment>
<evidence type="ECO:0000256" key="2">
    <source>
        <dbReference type="ARBA" id="ARBA00022605"/>
    </source>
</evidence>
<comment type="similarity">
    <text evidence="8">Belongs to the glutamate 5-kinase family.</text>
</comment>
<comment type="subcellular location">
    <subcellularLocation>
        <location evidence="8">Cytoplasm</location>
    </subcellularLocation>
</comment>
<dbReference type="SMART" id="SM00359">
    <property type="entry name" value="PUA"/>
    <property type="match status" value="1"/>
</dbReference>
<feature type="binding site" evidence="8">
    <location>
        <begin position="209"/>
        <end position="215"/>
    </location>
    <ligand>
        <name>ATP</name>
        <dbReference type="ChEBI" id="CHEBI:30616"/>
    </ligand>
</feature>
<evidence type="ECO:0000256" key="6">
    <source>
        <dbReference type="ARBA" id="ARBA00022777"/>
    </source>
</evidence>
<dbReference type="CDD" id="cd21157">
    <property type="entry name" value="PUA_G5K"/>
    <property type="match status" value="1"/>
</dbReference>
<reference evidence="10 11" key="1">
    <citation type="submission" date="2016-10" db="EMBL/GenBank/DDBJ databases">
        <authorList>
            <person name="de Groot N.N."/>
        </authorList>
    </citation>
    <scope>NUCLEOTIDE SEQUENCE [LARGE SCALE GENOMIC DNA]</scope>
    <source>
        <strain evidence="10 11">DSM 44778</strain>
    </source>
</reference>
<dbReference type="AlphaFoldDB" id="A0A1I3VE44"/>
<accession>A0A1I3VE44</accession>
<feature type="binding site" evidence="8">
    <location>
        <position position="147"/>
    </location>
    <ligand>
        <name>substrate</name>
    </ligand>
</feature>
<evidence type="ECO:0000256" key="1">
    <source>
        <dbReference type="ARBA" id="ARBA00022490"/>
    </source>
</evidence>
<dbReference type="Pfam" id="PF01472">
    <property type="entry name" value="PUA"/>
    <property type="match status" value="1"/>
</dbReference>
<dbReference type="Gene3D" id="3.40.1160.10">
    <property type="entry name" value="Acetylglutamate kinase-like"/>
    <property type="match status" value="1"/>
</dbReference>
<dbReference type="STRING" id="46223.SAMN05421852_1453"/>
<evidence type="ECO:0000256" key="5">
    <source>
        <dbReference type="ARBA" id="ARBA00022741"/>
    </source>
</evidence>
<dbReference type="InterPro" id="IPR041739">
    <property type="entry name" value="G5K_ProB"/>
</dbReference>
<dbReference type="Proteomes" id="UP000199545">
    <property type="component" value="Unassembled WGS sequence"/>
</dbReference>
<evidence type="ECO:0000256" key="4">
    <source>
        <dbReference type="ARBA" id="ARBA00022679"/>
    </source>
</evidence>
<evidence type="ECO:0000313" key="10">
    <source>
        <dbReference type="EMBL" id="SFJ93452.1"/>
    </source>
</evidence>
<keyword evidence="3 8" id="KW-0641">Proline biosynthesis</keyword>
<dbReference type="FunFam" id="3.40.1160.10:FF:000018">
    <property type="entry name" value="Glutamate 5-kinase"/>
    <property type="match status" value="1"/>
</dbReference>
<feature type="binding site" evidence="8">
    <location>
        <begin position="167"/>
        <end position="168"/>
    </location>
    <ligand>
        <name>ATP</name>
        <dbReference type="ChEBI" id="CHEBI:30616"/>
    </ligand>
</feature>
<comment type="function">
    <text evidence="8">Catalyzes the transfer of a phosphate group to glutamate to form L-glutamate 5-phosphate.</text>
</comment>